<keyword evidence="10" id="KW-1185">Reference proteome</keyword>
<feature type="domain" description="DNA replication complex GINS protein PSF2 N-terminal" evidence="8">
    <location>
        <begin position="1"/>
        <end position="39"/>
    </location>
</feature>
<dbReference type="SUPFAM" id="SSF158573">
    <property type="entry name" value="GINS helical bundle-like"/>
    <property type="match status" value="1"/>
</dbReference>
<dbReference type="GO" id="GO:0000811">
    <property type="term" value="C:GINS complex"/>
    <property type="evidence" value="ECO:0007669"/>
    <property type="project" value="TreeGrafter"/>
</dbReference>
<evidence type="ECO:0000313" key="9">
    <source>
        <dbReference type="EMBL" id="ANB14948.1"/>
    </source>
</evidence>
<dbReference type="InterPro" id="IPR007257">
    <property type="entry name" value="GINS_Psf2"/>
</dbReference>
<dbReference type="Gene3D" id="1.20.58.1020">
    <property type="match status" value="1"/>
</dbReference>
<name>A0A167F8D1_9ASCO</name>
<dbReference type="InterPro" id="IPR056784">
    <property type="entry name" value="PSF2_N"/>
</dbReference>
<dbReference type="Pfam" id="PF25005">
    <property type="entry name" value="PSF2_N"/>
    <property type="match status" value="1"/>
</dbReference>
<evidence type="ECO:0000256" key="2">
    <source>
        <dbReference type="ARBA" id="ARBA00010565"/>
    </source>
</evidence>
<evidence type="ECO:0000256" key="6">
    <source>
        <dbReference type="PIRNR" id="PIRNR028998"/>
    </source>
</evidence>
<comment type="similarity">
    <text evidence="2 6">Belongs to the GINS2/PSF2 family.</text>
</comment>
<dbReference type="GeneID" id="30034490"/>
<dbReference type="GO" id="GO:0033260">
    <property type="term" value="P:nuclear DNA replication"/>
    <property type="evidence" value="ECO:0007669"/>
    <property type="project" value="EnsemblFungi"/>
</dbReference>
<dbReference type="AlphaFoldDB" id="A0A167F8D1"/>
<dbReference type="PANTHER" id="PTHR12772:SF0">
    <property type="entry name" value="DNA REPLICATION COMPLEX GINS PROTEIN PSF2"/>
    <property type="match status" value="1"/>
</dbReference>
<accession>A0A167F8D1</accession>
<sequence length="167" mass="19512">MDSLKLIGLRVPKMSPMVQMQVPLWLALILKKQARCKIVMPSWLEEEHLRQVYERETTVQDRFSDQLPWRWMELSQSLLAHASDDLKSPLAKVRSLLQDIREVRLAKARAGISELNESHVQMDNLGHMEINELRPFAILVMDQLRRITSLTEPEPDHDDDDYDNDDV</sequence>
<evidence type="ECO:0000259" key="8">
    <source>
        <dbReference type="Pfam" id="PF25005"/>
    </source>
</evidence>
<dbReference type="InterPro" id="IPR036224">
    <property type="entry name" value="GINS_bundle-like_dom_sf"/>
</dbReference>
<evidence type="ECO:0000259" key="7">
    <source>
        <dbReference type="Pfam" id="PF05916"/>
    </source>
</evidence>
<evidence type="ECO:0000256" key="5">
    <source>
        <dbReference type="ARBA" id="ARBA00023242"/>
    </source>
</evidence>
<keyword evidence="4 6" id="KW-0235">DNA replication</keyword>
<gene>
    <name evidence="9" type="primary">PSF2</name>
    <name evidence="9" type="ORF">AWJ20_2565</name>
</gene>
<dbReference type="CDD" id="cd21694">
    <property type="entry name" value="GINS_B_Psf2"/>
    <property type="match status" value="1"/>
</dbReference>
<dbReference type="PIRSF" id="PIRSF028998">
    <property type="entry name" value="GINS_Psf2_subgr"/>
    <property type="match status" value="1"/>
</dbReference>
<dbReference type="Proteomes" id="UP000189580">
    <property type="component" value="Chromosome b"/>
</dbReference>
<comment type="subcellular location">
    <subcellularLocation>
        <location evidence="1 6">Nucleus</location>
    </subcellularLocation>
</comment>
<evidence type="ECO:0000313" key="10">
    <source>
        <dbReference type="Proteomes" id="UP000189580"/>
    </source>
</evidence>
<evidence type="ECO:0000256" key="1">
    <source>
        <dbReference type="ARBA" id="ARBA00004123"/>
    </source>
</evidence>
<dbReference type="OrthoDB" id="1938138at2759"/>
<comment type="subunit">
    <text evidence="6">Component of the GINS complex.</text>
</comment>
<dbReference type="Gene3D" id="3.40.5.50">
    <property type="match status" value="1"/>
</dbReference>
<dbReference type="Pfam" id="PF05916">
    <property type="entry name" value="Sld5"/>
    <property type="match status" value="1"/>
</dbReference>
<evidence type="ECO:0000256" key="4">
    <source>
        <dbReference type="ARBA" id="ARBA00022705"/>
    </source>
</evidence>
<feature type="domain" description="GINS subunit" evidence="7">
    <location>
        <begin position="43"/>
        <end position="147"/>
    </location>
</feature>
<dbReference type="PANTHER" id="PTHR12772">
    <property type="entry name" value="DNA REPLICATION COMPLEX GINS PROTEIN PSF2"/>
    <property type="match status" value="1"/>
</dbReference>
<protein>
    <recommendedName>
        <fullName evidence="3 6">DNA replication complex GINS protein PSF2</fullName>
    </recommendedName>
</protein>
<organism evidence="9 10">
    <name type="scientific">Sugiyamaella lignohabitans</name>
    <dbReference type="NCBI Taxonomy" id="796027"/>
    <lineage>
        <taxon>Eukaryota</taxon>
        <taxon>Fungi</taxon>
        <taxon>Dikarya</taxon>
        <taxon>Ascomycota</taxon>
        <taxon>Saccharomycotina</taxon>
        <taxon>Dipodascomycetes</taxon>
        <taxon>Dipodascales</taxon>
        <taxon>Trichomonascaceae</taxon>
        <taxon>Sugiyamaella</taxon>
    </lineage>
</organism>
<dbReference type="SUPFAM" id="SSF160059">
    <property type="entry name" value="PriA/YqbF domain"/>
    <property type="match status" value="1"/>
</dbReference>
<dbReference type="EMBL" id="CP014503">
    <property type="protein sequence ID" value="ANB14948.1"/>
    <property type="molecule type" value="Genomic_DNA"/>
</dbReference>
<reference evidence="9 10" key="1">
    <citation type="submission" date="2016-02" db="EMBL/GenBank/DDBJ databases">
        <title>Complete genome sequence and transcriptome regulation of the pentose utilising yeast Sugiyamaella lignohabitans.</title>
        <authorList>
            <person name="Bellasio M."/>
            <person name="Peymann A."/>
            <person name="Valli M."/>
            <person name="Sipitzky M."/>
            <person name="Graf A."/>
            <person name="Sauer M."/>
            <person name="Marx H."/>
            <person name="Mattanovich D."/>
        </authorList>
    </citation>
    <scope>NUCLEOTIDE SEQUENCE [LARGE SCALE GENOMIC DNA]</scope>
    <source>
        <strain evidence="9 10">CBS 10342</strain>
    </source>
</reference>
<dbReference type="FunFam" id="1.20.58.1020:FF:000001">
    <property type="entry name" value="DNA replication complex GINS protein PSF2"/>
    <property type="match status" value="1"/>
</dbReference>
<dbReference type="RefSeq" id="XP_018737425.1">
    <property type="nucleotide sequence ID" value="XM_018879515.1"/>
</dbReference>
<proteinExistence type="inferred from homology"/>
<evidence type="ECO:0000256" key="3">
    <source>
        <dbReference type="ARBA" id="ARBA00015139"/>
    </source>
</evidence>
<dbReference type="GO" id="GO:0000785">
    <property type="term" value="C:chromatin"/>
    <property type="evidence" value="ECO:0007669"/>
    <property type="project" value="EnsemblFungi"/>
</dbReference>
<dbReference type="GO" id="GO:0000727">
    <property type="term" value="P:double-strand break repair via break-induced replication"/>
    <property type="evidence" value="ECO:0007669"/>
    <property type="project" value="TreeGrafter"/>
</dbReference>
<dbReference type="InterPro" id="IPR021151">
    <property type="entry name" value="GINS_A"/>
</dbReference>
<dbReference type="CDD" id="cd11712">
    <property type="entry name" value="GINS_A_psf2"/>
    <property type="match status" value="1"/>
</dbReference>
<keyword evidence="5 6" id="KW-0539">Nucleus</keyword>
<dbReference type="KEGG" id="slb:AWJ20_2565"/>